<organism evidence="1 2">
    <name type="scientific">Lishizhenia tianjinensis</name>
    <dbReference type="NCBI Taxonomy" id="477690"/>
    <lineage>
        <taxon>Bacteria</taxon>
        <taxon>Pseudomonadati</taxon>
        <taxon>Bacteroidota</taxon>
        <taxon>Flavobacteriia</taxon>
        <taxon>Flavobacteriales</taxon>
        <taxon>Crocinitomicaceae</taxon>
        <taxon>Lishizhenia</taxon>
    </lineage>
</organism>
<dbReference type="Pfam" id="PF02566">
    <property type="entry name" value="OsmC"/>
    <property type="match status" value="1"/>
</dbReference>
<dbReference type="InterPro" id="IPR036102">
    <property type="entry name" value="OsmC/Ohrsf"/>
</dbReference>
<dbReference type="AlphaFoldDB" id="A0A1I6YMA3"/>
<dbReference type="RefSeq" id="WP_090247064.1">
    <property type="nucleotide sequence ID" value="NZ_FPAS01000001.1"/>
</dbReference>
<dbReference type="Gene3D" id="3.30.300.20">
    <property type="match status" value="1"/>
</dbReference>
<proteinExistence type="predicted"/>
<dbReference type="OrthoDB" id="290036at2"/>
<name>A0A1I6YMA3_9FLAO</name>
<dbReference type="EMBL" id="FPAS01000001">
    <property type="protein sequence ID" value="SFT51418.1"/>
    <property type="molecule type" value="Genomic_DNA"/>
</dbReference>
<dbReference type="InterPro" id="IPR003718">
    <property type="entry name" value="OsmC/Ohr_fam"/>
</dbReference>
<gene>
    <name evidence="1" type="ORF">SAMN05216474_1004</name>
</gene>
<accession>A0A1I6YMA3</accession>
<dbReference type="SUPFAM" id="SSF82784">
    <property type="entry name" value="OsmC-like"/>
    <property type="match status" value="1"/>
</dbReference>
<sequence length="134" mass="14713">MTTSRVSYLGDLRTKCTHVKSGTEIITDAPVDNNGKGSTFSPTDLAATSYASCMLTIIGIFCNNHDIEFKHGEAEITKIMGSGPRRISKLVIDLDFSGNNWDHKTQLKIKNAGENCPVAITLKDNVEVELTYNF</sequence>
<protein>
    <submittedName>
        <fullName evidence="1">Uncharacterized OsmC-related protein</fullName>
    </submittedName>
</protein>
<dbReference type="STRING" id="477690.SAMN05216474_1004"/>
<dbReference type="PANTHER" id="PTHR39624">
    <property type="entry name" value="PROTEIN INVOLVED IN RIMO-MEDIATED BETA-METHYLTHIOLATION OF RIBOSOMAL PROTEIN S12 YCAO"/>
    <property type="match status" value="1"/>
</dbReference>
<evidence type="ECO:0000313" key="1">
    <source>
        <dbReference type="EMBL" id="SFT51418.1"/>
    </source>
</evidence>
<dbReference type="Proteomes" id="UP000236454">
    <property type="component" value="Unassembled WGS sequence"/>
</dbReference>
<dbReference type="PANTHER" id="PTHR39624:SF2">
    <property type="entry name" value="OSMC-LIKE PROTEIN"/>
    <property type="match status" value="1"/>
</dbReference>
<evidence type="ECO:0000313" key="2">
    <source>
        <dbReference type="Proteomes" id="UP000236454"/>
    </source>
</evidence>
<reference evidence="1 2" key="1">
    <citation type="submission" date="2016-10" db="EMBL/GenBank/DDBJ databases">
        <authorList>
            <person name="de Groot N.N."/>
        </authorList>
    </citation>
    <scope>NUCLEOTIDE SEQUENCE [LARGE SCALE GENOMIC DNA]</scope>
    <source>
        <strain evidence="1 2">CGMCC 1.7005</strain>
    </source>
</reference>
<keyword evidence="2" id="KW-1185">Reference proteome</keyword>
<dbReference type="InterPro" id="IPR015946">
    <property type="entry name" value="KH_dom-like_a/b"/>
</dbReference>